<dbReference type="Pfam" id="PF06200">
    <property type="entry name" value="tify"/>
    <property type="match status" value="1"/>
</dbReference>
<dbReference type="InterPro" id="IPR018467">
    <property type="entry name" value="CCT_CS"/>
</dbReference>
<comment type="function">
    <text evidence="2">Repressor of jasmonate responses.</text>
</comment>
<dbReference type="PROSITE" id="PS51320">
    <property type="entry name" value="TIFY"/>
    <property type="match status" value="1"/>
</dbReference>
<comment type="subcellular location">
    <subcellularLocation>
        <location evidence="2">Nucleus</location>
    </subcellularLocation>
</comment>
<dbReference type="EMBL" id="SDMP01000013">
    <property type="protein sequence ID" value="RYR20081.1"/>
    <property type="molecule type" value="Genomic_DNA"/>
</dbReference>
<evidence type="ECO:0000313" key="6">
    <source>
        <dbReference type="Proteomes" id="UP000289738"/>
    </source>
</evidence>
<reference evidence="5 6" key="1">
    <citation type="submission" date="2019-01" db="EMBL/GenBank/DDBJ databases">
        <title>Sequencing of cultivated peanut Arachis hypogaea provides insights into genome evolution and oil improvement.</title>
        <authorList>
            <person name="Chen X."/>
        </authorList>
    </citation>
    <scope>NUCLEOTIDE SEQUENCE [LARGE SCALE GENOMIC DNA]</scope>
    <source>
        <strain evidence="6">cv. Fuhuasheng</strain>
        <tissue evidence="5">Leaves</tissue>
    </source>
</reference>
<dbReference type="GO" id="GO:0005634">
    <property type="term" value="C:nucleus"/>
    <property type="evidence" value="ECO:0007669"/>
    <property type="project" value="UniProtKB-SubCell"/>
</dbReference>
<dbReference type="GO" id="GO:0009611">
    <property type="term" value="P:response to wounding"/>
    <property type="evidence" value="ECO:0007669"/>
    <property type="project" value="UniProtKB-UniRule"/>
</dbReference>
<feature type="region of interest" description="Disordered" evidence="3">
    <location>
        <begin position="238"/>
        <end position="258"/>
    </location>
</feature>
<evidence type="ECO:0000256" key="2">
    <source>
        <dbReference type="RuleBase" id="RU369065"/>
    </source>
</evidence>
<dbReference type="GO" id="GO:0031347">
    <property type="term" value="P:regulation of defense response"/>
    <property type="evidence" value="ECO:0007669"/>
    <property type="project" value="UniProtKB-UniRule"/>
</dbReference>
<sequence>MEGVTVVKPEAEEVTGEVQKDQELVLESSHPVVEDSVDRVSSTDMEEQQLQNNNVGDDNKSLPASGLNAVISSPSQLTIFYNGSVCVYDGLPADKVHEIMLIAAATAKSAEMKKINPQSPFVSAVPTRPSSPHATSNNVASPQSICFPAEKNSICRLQGAEKEWSEFCNCIDCYLYCIKMQNHVFLTYYLSSEFPIARRHSLQRFLEKRRDRLGSKAPYPTLSTTKMADNIENNFSADNAPDLVKRSEEELQPTVAAS</sequence>
<dbReference type="Pfam" id="PF09425">
    <property type="entry name" value="Jas_motif"/>
    <property type="match status" value="1"/>
</dbReference>
<protein>
    <recommendedName>
        <fullName evidence="2">Protein TIFY</fullName>
    </recommendedName>
    <alternativeName>
        <fullName evidence="2">Jasmonate ZIM domain-containing protein</fullName>
    </alternativeName>
</protein>
<accession>A0A445A0X8</accession>
<comment type="caution">
    <text evidence="5">The sequence shown here is derived from an EMBL/GenBank/DDBJ whole genome shotgun (WGS) entry which is preliminary data.</text>
</comment>
<evidence type="ECO:0000256" key="1">
    <source>
        <dbReference type="ARBA" id="ARBA00008614"/>
    </source>
</evidence>
<dbReference type="Proteomes" id="UP000289738">
    <property type="component" value="Chromosome B03"/>
</dbReference>
<dbReference type="STRING" id="3818.A0A445A0X8"/>
<evidence type="ECO:0000313" key="5">
    <source>
        <dbReference type="EMBL" id="RYR20081.1"/>
    </source>
</evidence>
<proteinExistence type="inferred from homology"/>
<comment type="domain">
    <text evidence="2">The jas domain is required for interaction with COI1.</text>
</comment>
<dbReference type="InterPro" id="IPR010399">
    <property type="entry name" value="Tify_dom"/>
</dbReference>
<keyword evidence="6" id="KW-1185">Reference proteome</keyword>
<dbReference type="PANTHER" id="PTHR33077">
    <property type="entry name" value="PROTEIN TIFY 4A-RELATED-RELATED"/>
    <property type="match status" value="1"/>
</dbReference>
<feature type="compositionally biased region" description="Polar residues" evidence="3">
    <location>
        <begin position="39"/>
        <end position="56"/>
    </location>
</feature>
<comment type="similarity">
    <text evidence="1 2">Belongs to the TIFY/JAZ family.</text>
</comment>
<evidence type="ECO:0000259" key="4">
    <source>
        <dbReference type="PROSITE" id="PS51320"/>
    </source>
</evidence>
<dbReference type="PANTHER" id="PTHR33077:SF61">
    <property type="entry name" value="PROTEIN TIFY 3A-RELATED"/>
    <property type="match status" value="1"/>
</dbReference>
<name>A0A445A0X8_ARAHY</name>
<dbReference type="SMART" id="SM00979">
    <property type="entry name" value="TIFY"/>
    <property type="match status" value="1"/>
</dbReference>
<keyword evidence="2" id="KW-0539">Nucleus</keyword>
<dbReference type="GO" id="GO:2000022">
    <property type="term" value="P:regulation of jasmonic acid mediated signaling pathway"/>
    <property type="evidence" value="ECO:0007669"/>
    <property type="project" value="UniProtKB-UniRule"/>
</dbReference>
<feature type="domain" description="Tify" evidence="4">
    <location>
        <begin position="70"/>
        <end position="105"/>
    </location>
</feature>
<keyword evidence="2" id="KW-1184">Jasmonic acid signaling pathway</keyword>
<evidence type="ECO:0000256" key="3">
    <source>
        <dbReference type="SAM" id="MobiDB-lite"/>
    </source>
</evidence>
<gene>
    <name evidence="5" type="ORF">Ahy_B03g065167</name>
</gene>
<organism evidence="5 6">
    <name type="scientific">Arachis hypogaea</name>
    <name type="common">Peanut</name>
    <dbReference type="NCBI Taxonomy" id="3818"/>
    <lineage>
        <taxon>Eukaryota</taxon>
        <taxon>Viridiplantae</taxon>
        <taxon>Streptophyta</taxon>
        <taxon>Embryophyta</taxon>
        <taxon>Tracheophyta</taxon>
        <taxon>Spermatophyta</taxon>
        <taxon>Magnoliopsida</taxon>
        <taxon>eudicotyledons</taxon>
        <taxon>Gunneridae</taxon>
        <taxon>Pentapetalae</taxon>
        <taxon>rosids</taxon>
        <taxon>fabids</taxon>
        <taxon>Fabales</taxon>
        <taxon>Fabaceae</taxon>
        <taxon>Papilionoideae</taxon>
        <taxon>50 kb inversion clade</taxon>
        <taxon>dalbergioids sensu lato</taxon>
        <taxon>Dalbergieae</taxon>
        <taxon>Pterocarpus clade</taxon>
        <taxon>Arachis</taxon>
    </lineage>
</organism>
<dbReference type="AlphaFoldDB" id="A0A445A0X8"/>
<dbReference type="InterPro" id="IPR040390">
    <property type="entry name" value="TIFY/JAZ"/>
</dbReference>
<feature type="region of interest" description="Disordered" evidence="3">
    <location>
        <begin position="26"/>
        <end position="60"/>
    </location>
</feature>